<protein>
    <submittedName>
        <fullName evidence="4">Bifunctional diguanylate cyclase/phosphodiesterase</fullName>
    </submittedName>
</protein>
<dbReference type="InterPro" id="IPR029787">
    <property type="entry name" value="Nucleotide_cyclase"/>
</dbReference>
<dbReference type="SUPFAM" id="SSF141868">
    <property type="entry name" value="EAL domain-like"/>
    <property type="match status" value="1"/>
</dbReference>
<evidence type="ECO:0000256" key="1">
    <source>
        <dbReference type="SAM" id="Phobius"/>
    </source>
</evidence>
<evidence type="ECO:0000313" key="5">
    <source>
        <dbReference type="Proteomes" id="UP000680348"/>
    </source>
</evidence>
<keyword evidence="5" id="KW-1185">Reference proteome</keyword>
<dbReference type="InterPro" id="IPR052155">
    <property type="entry name" value="Biofilm_reg_signaling"/>
</dbReference>
<keyword evidence="1" id="KW-0812">Transmembrane</keyword>
<evidence type="ECO:0000259" key="3">
    <source>
        <dbReference type="PROSITE" id="PS50887"/>
    </source>
</evidence>
<feature type="domain" description="EAL" evidence="2">
    <location>
        <begin position="395"/>
        <end position="644"/>
    </location>
</feature>
<dbReference type="PANTHER" id="PTHR44757">
    <property type="entry name" value="DIGUANYLATE CYCLASE DGCP"/>
    <property type="match status" value="1"/>
</dbReference>
<feature type="transmembrane region" description="Helical" evidence="1">
    <location>
        <begin position="49"/>
        <end position="69"/>
    </location>
</feature>
<dbReference type="CDD" id="cd01949">
    <property type="entry name" value="GGDEF"/>
    <property type="match status" value="1"/>
</dbReference>
<dbReference type="SUPFAM" id="SSF55073">
    <property type="entry name" value="Nucleotide cyclase"/>
    <property type="match status" value="1"/>
</dbReference>
<dbReference type="PROSITE" id="PS50887">
    <property type="entry name" value="GGDEF"/>
    <property type="match status" value="1"/>
</dbReference>
<evidence type="ECO:0000259" key="2">
    <source>
        <dbReference type="PROSITE" id="PS50883"/>
    </source>
</evidence>
<dbReference type="InterPro" id="IPR043128">
    <property type="entry name" value="Rev_trsase/Diguanyl_cyclase"/>
</dbReference>
<dbReference type="PANTHER" id="PTHR44757:SF2">
    <property type="entry name" value="BIOFILM ARCHITECTURE MAINTENANCE PROTEIN MBAA"/>
    <property type="match status" value="1"/>
</dbReference>
<dbReference type="EMBL" id="JAGWCR010000010">
    <property type="protein sequence ID" value="MBS3650696.1"/>
    <property type="molecule type" value="Genomic_DNA"/>
</dbReference>
<dbReference type="SMART" id="SM00267">
    <property type="entry name" value="GGDEF"/>
    <property type="match status" value="1"/>
</dbReference>
<dbReference type="PROSITE" id="PS50883">
    <property type="entry name" value="EAL"/>
    <property type="match status" value="1"/>
</dbReference>
<dbReference type="SMART" id="SM00052">
    <property type="entry name" value="EAL"/>
    <property type="match status" value="1"/>
</dbReference>
<comment type="caution">
    <text evidence="4">The sequence shown here is derived from an EMBL/GenBank/DDBJ whole genome shotgun (WGS) entry which is preliminary data.</text>
</comment>
<evidence type="ECO:0000313" key="4">
    <source>
        <dbReference type="EMBL" id="MBS3650696.1"/>
    </source>
</evidence>
<dbReference type="InterPro" id="IPR035919">
    <property type="entry name" value="EAL_sf"/>
</dbReference>
<name>A0A942E496_9HYPH</name>
<sequence>MKKFVFSLPNINSFPKPFTAVSNVHRRLSELVRPSGQSGGEKHDLNGRYAILLGLSGLFIPFFVMQFTFTGYPEAAGMMAFTGLLMLTSFWVYKTTGRLAVARDVFLGSLYGFLIWEAAYYDTVYSPGSFWFVVMPVVSVLLGSPRASACWLLAALAALALIFFMSGEGAGHPAYMTDQFRILYSVSLGGMIVAVVSFVLIVDAARAQAHKSLESANAANRDLAERDELTGLFNRRALLERINTRMWQQSRPEEIAILVADLDGFKDINDTHGHHVGDRVIQDISSKLSALCEDGNTILARLGGDEFAIFMSGEGCVERAHGFAQAALEITQIPIEIDGRATMLGISLGLGTAGASVDAAELMRRADVAMYEAKHQGKNRLCRYRDEIDGTRAKRLDLAKELDQALSDCLIEVHYQPIVDSRTRGMTGVEALARWTASSGEAVRPDEFISIAEESGIINKLGLYVLEKACRDAAAWPGLTLSVNLSPVQFRSPTLVGDILQVLNRTAFPAARLELEMTEGYLIEHRERALPVIEALRAEGIRIALDDFGSGYSSIGYLRQYRFDRLKIDRSLVNGMLRDEASTNILQAIALLAQSLTLDLTAEGVETDEQAQLLQLTGCSSLQGYLFGRPVPAEAIDAMLAATRTGGSGVAFRPAIRA</sequence>
<dbReference type="AlphaFoldDB" id="A0A942E496"/>
<dbReference type="InterPro" id="IPR001633">
    <property type="entry name" value="EAL_dom"/>
</dbReference>
<dbReference type="InterPro" id="IPR000160">
    <property type="entry name" value="GGDEF_dom"/>
</dbReference>
<feature type="transmembrane region" description="Helical" evidence="1">
    <location>
        <begin position="100"/>
        <end position="118"/>
    </location>
</feature>
<dbReference type="Gene3D" id="3.20.20.450">
    <property type="entry name" value="EAL domain"/>
    <property type="match status" value="1"/>
</dbReference>
<reference evidence="4" key="1">
    <citation type="submission" date="2021-04" db="EMBL/GenBank/DDBJ databases">
        <title>Pseudaminobacter soli sp. nov., isolated from paddy soil contaminated by heavy metals.</title>
        <authorList>
            <person name="Zhang K."/>
        </authorList>
    </citation>
    <scope>NUCLEOTIDE SEQUENCE</scope>
    <source>
        <strain evidence="4">19-2017</strain>
    </source>
</reference>
<organism evidence="4 5">
    <name type="scientific">Pseudaminobacter soli</name>
    <name type="common">ex Zhang et al. 2022</name>
    <dbReference type="NCBI Taxonomy" id="2831468"/>
    <lineage>
        <taxon>Bacteria</taxon>
        <taxon>Pseudomonadati</taxon>
        <taxon>Pseudomonadota</taxon>
        <taxon>Alphaproteobacteria</taxon>
        <taxon>Hyphomicrobiales</taxon>
        <taxon>Phyllobacteriaceae</taxon>
        <taxon>Pseudaminobacter</taxon>
    </lineage>
</organism>
<dbReference type="Proteomes" id="UP000680348">
    <property type="component" value="Unassembled WGS sequence"/>
</dbReference>
<feature type="domain" description="GGDEF" evidence="3">
    <location>
        <begin position="253"/>
        <end position="386"/>
    </location>
</feature>
<accession>A0A942E496</accession>
<dbReference type="NCBIfam" id="TIGR00254">
    <property type="entry name" value="GGDEF"/>
    <property type="match status" value="1"/>
</dbReference>
<feature type="transmembrane region" description="Helical" evidence="1">
    <location>
        <begin position="149"/>
        <end position="167"/>
    </location>
</feature>
<dbReference type="Pfam" id="PF00563">
    <property type="entry name" value="EAL"/>
    <property type="match status" value="1"/>
</dbReference>
<feature type="transmembrane region" description="Helical" evidence="1">
    <location>
        <begin position="75"/>
        <end position="93"/>
    </location>
</feature>
<dbReference type="RefSeq" id="WP_188256247.1">
    <property type="nucleotide sequence ID" value="NZ_JABVCF010000010.1"/>
</dbReference>
<dbReference type="Pfam" id="PF00990">
    <property type="entry name" value="GGDEF"/>
    <property type="match status" value="1"/>
</dbReference>
<feature type="transmembrane region" description="Helical" evidence="1">
    <location>
        <begin position="182"/>
        <end position="202"/>
    </location>
</feature>
<proteinExistence type="predicted"/>
<gene>
    <name evidence="4" type="ORF">KEU06_18955</name>
</gene>
<keyword evidence="1" id="KW-0472">Membrane</keyword>
<dbReference type="Gene3D" id="3.30.70.270">
    <property type="match status" value="1"/>
</dbReference>
<dbReference type="CDD" id="cd01948">
    <property type="entry name" value="EAL"/>
    <property type="match status" value="1"/>
</dbReference>
<keyword evidence="1" id="KW-1133">Transmembrane helix</keyword>